<dbReference type="GO" id="GO:0003677">
    <property type="term" value="F:DNA binding"/>
    <property type="evidence" value="ECO:0007669"/>
    <property type="project" value="UniProtKB-KW"/>
</dbReference>
<dbReference type="InterPro" id="IPR007324">
    <property type="entry name" value="Sugar-bd_dom_put"/>
</dbReference>
<proteinExistence type="inferred from homology"/>
<evidence type="ECO:0000313" key="6">
    <source>
        <dbReference type="EMBL" id="EPD29557.1"/>
    </source>
</evidence>
<dbReference type="Proteomes" id="UP000014387">
    <property type="component" value="Unassembled WGS sequence"/>
</dbReference>
<organism evidence="6 7">
    <name type="scientific">Gleimia europaea ACS-120-V-Col10b</name>
    <dbReference type="NCBI Taxonomy" id="883069"/>
    <lineage>
        <taxon>Bacteria</taxon>
        <taxon>Bacillati</taxon>
        <taxon>Actinomycetota</taxon>
        <taxon>Actinomycetes</taxon>
        <taxon>Actinomycetales</taxon>
        <taxon>Actinomycetaceae</taxon>
        <taxon>Gleimia</taxon>
    </lineage>
</organism>
<keyword evidence="3" id="KW-0238">DNA-binding</keyword>
<name>A0A9W5RD62_9ACTO</name>
<keyword evidence="2" id="KW-0805">Transcription regulation</keyword>
<gene>
    <name evidence="6" type="ORF">HMPREF9238_01538</name>
</gene>
<dbReference type="AlphaFoldDB" id="A0A9W5RD62"/>
<feature type="domain" description="Sugar-binding" evidence="5">
    <location>
        <begin position="61"/>
        <end position="314"/>
    </location>
</feature>
<evidence type="ECO:0000256" key="3">
    <source>
        <dbReference type="ARBA" id="ARBA00023125"/>
    </source>
</evidence>
<evidence type="ECO:0000259" key="5">
    <source>
        <dbReference type="Pfam" id="PF04198"/>
    </source>
</evidence>
<dbReference type="EMBL" id="AGWN01000002">
    <property type="protein sequence ID" value="EPD29557.1"/>
    <property type="molecule type" value="Genomic_DNA"/>
</dbReference>
<keyword evidence="7" id="KW-1185">Reference proteome</keyword>
<evidence type="ECO:0000256" key="1">
    <source>
        <dbReference type="ARBA" id="ARBA00010466"/>
    </source>
</evidence>
<keyword evidence="4" id="KW-0804">Transcription</keyword>
<dbReference type="PANTHER" id="PTHR34294:SF1">
    <property type="entry name" value="TRANSCRIPTIONAL REGULATOR LSRR"/>
    <property type="match status" value="1"/>
</dbReference>
<dbReference type="Gene3D" id="3.40.50.1360">
    <property type="match status" value="1"/>
</dbReference>
<evidence type="ECO:0000256" key="4">
    <source>
        <dbReference type="ARBA" id="ARBA00023163"/>
    </source>
</evidence>
<protein>
    <recommendedName>
        <fullName evidence="5">Sugar-binding domain-containing protein</fullName>
    </recommendedName>
</protein>
<dbReference type="SUPFAM" id="SSF100950">
    <property type="entry name" value="NagB/RpiA/CoA transferase-like"/>
    <property type="match status" value="1"/>
</dbReference>
<dbReference type="InterPro" id="IPR051054">
    <property type="entry name" value="SorC_transcr_regulators"/>
</dbReference>
<comment type="caution">
    <text evidence="6">The sequence shown here is derived from an EMBL/GenBank/DDBJ whole genome shotgun (WGS) entry which is preliminary data.</text>
</comment>
<evidence type="ECO:0000256" key="2">
    <source>
        <dbReference type="ARBA" id="ARBA00023015"/>
    </source>
</evidence>
<dbReference type="PANTHER" id="PTHR34294">
    <property type="entry name" value="TRANSCRIPTIONAL REGULATOR-RELATED"/>
    <property type="match status" value="1"/>
</dbReference>
<comment type="similarity">
    <text evidence="1">Belongs to the SorC transcriptional regulatory family.</text>
</comment>
<dbReference type="Gene3D" id="1.10.10.10">
    <property type="entry name" value="Winged helix-like DNA-binding domain superfamily/Winged helix DNA-binding domain"/>
    <property type="match status" value="1"/>
</dbReference>
<dbReference type="OrthoDB" id="186585at2"/>
<evidence type="ECO:0000313" key="7">
    <source>
        <dbReference type="Proteomes" id="UP000014387"/>
    </source>
</evidence>
<accession>A0A9W5RD62</accession>
<reference evidence="6 7" key="1">
    <citation type="submission" date="2013-05" db="EMBL/GenBank/DDBJ databases">
        <title>The Genome Sequence of Actinomyces europaeus ACS-120-V-COL10B.</title>
        <authorList>
            <consortium name="The Broad Institute Genomics Platform"/>
            <person name="Earl A."/>
            <person name="Ward D."/>
            <person name="Feldgarden M."/>
            <person name="Gevers D."/>
            <person name="Saerens B."/>
            <person name="Vaneechoutte M."/>
            <person name="Walker B."/>
            <person name="Young S."/>
            <person name="Zeng Q."/>
            <person name="Gargeya S."/>
            <person name="Fitzgerald M."/>
            <person name="Haas B."/>
            <person name="Abouelleil A."/>
            <person name="Allen A.W."/>
            <person name="Alvarado L."/>
            <person name="Arachchi H.M."/>
            <person name="Berlin A.M."/>
            <person name="Chapman S.B."/>
            <person name="Gainer-Dewar J."/>
            <person name="Goldberg J."/>
            <person name="Griggs A."/>
            <person name="Gujja S."/>
            <person name="Hansen M."/>
            <person name="Howarth C."/>
            <person name="Imamovic A."/>
            <person name="Ireland A."/>
            <person name="Larimer J."/>
            <person name="McCowan C."/>
            <person name="Murphy C."/>
            <person name="Pearson M."/>
            <person name="Poon T.W."/>
            <person name="Priest M."/>
            <person name="Roberts A."/>
            <person name="Saif S."/>
            <person name="Shea T."/>
            <person name="Sisk P."/>
            <person name="Sykes S."/>
            <person name="Wortman J."/>
            <person name="Nusbaum C."/>
            <person name="Birren B."/>
        </authorList>
    </citation>
    <scope>NUCLEOTIDE SEQUENCE [LARGE SCALE GENOMIC DNA]</scope>
    <source>
        <strain evidence="6 7">ACS-120-V-Col10b</strain>
    </source>
</reference>
<sequence>MNLSSNDDLLMVRAAELYYNDGYNQSQVADRLMLSRWQVGRLLEKARETGLVEIRIHHPASRRRDLESALRNKFGDVHPIVVDTQATQAATLNLAARVAANHVAELRPAPSLIGLSWGRSVSAIANALPNNVFHKPVIVQLNGSALSVELTVDAASIIATVAKRSVQPTTLLLPAPAIAGSQGLVDHFFADPHVQKTIELGEKADLAIYSLGALTPNSVLAQSGSISTHEQITLKQRGCVGDILGHYIDNKGAIVDLTLEARTISINLESLRDCDRALAIAIGSEKSEVTFGALHAGLCRTLITESAIAKRVLEMGNE</sequence>
<dbReference type="GO" id="GO:0030246">
    <property type="term" value="F:carbohydrate binding"/>
    <property type="evidence" value="ECO:0007669"/>
    <property type="project" value="InterPro"/>
</dbReference>
<dbReference type="InterPro" id="IPR037171">
    <property type="entry name" value="NagB/RpiA_transferase-like"/>
</dbReference>
<dbReference type="RefSeq" id="WP_016444863.1">
    <property type="nucleotide sequence ID" value="NZ_KE150267.1"/>
</dbReference>
<dbReference type="InterPro" id="IPR036388">
    <property type="entry name" value="WH-like_DNA-bd_sf"/>
</dbReference>
<dbReference type="Pfam" id="PF04198">
    <property type="entry name" value="Sugar-bind"/>
    <property type="match status" value="1"/>
</dbReference>